<gene>
    <name evidence="2" type="ORF">DRP44_04455</name>
</gene>
<dbReference type="EMBL" id="QNBC01000049">
    <property type="protein sequence ID" value="RKX66278.1"/>
    <property type="molecule type" value="Genomic_DNA"/>
</dbReference>
<dbReference type="AlphaFoldDB" id="A0A660S9P4"/>
<dbReference type="Proteomes" id="UP000282321">
    <property type="component" value="Unassembled WGS sequence"/>
</dbReference>
<evidence type="ECO:0000256" key="1">
    <source>
        <dbReference type="SAM" id="MobiDB-lite"/>
    </source>
</evidence>
<protein>
    <submittedName>
        <fullName evidence="2">Uncharacterized protein</fullName>
    </submittedName>
</protein>
<name>A0A660S9P4_UNCT6</name>
<proteinExistence type="predicted"/>
<evidence type="ECO:0000313" key="2">
    <source>
        <dbReference type="EMBL" id="RKX66278.1"/>
    </source>
</evidence>
<sequence>MSYFKTISMLVLSTLVLFGFVAGPVSTGNIHNGNAILTGGEGDDPLPPPPIILDSRSSNQVNPIILGGGGGDDPLPPPPIIDDY</sequence>
<evidence type="ECO:0000313" key="3">
    <source>
        <dbReference type="Proteomes" id="UP000282321"/>
    </source>
</evidence>
<comment type="caution">
    <text evidence="2">The sequence shown here is derived from an EMBL/GenBank/DDBJ whole genome shotgun (WGS) entry which is preliminary data.</text>
</comment>
<feature type="region of interest" description="Disordered" evidence="1">
    <location>
        <begin position="36"/>
        <end position="84"/>
    </location>
</feature>
<accession>A0A660S9P4</accession>
<feature type="compositionally biased region" description="Pro residues" evidence="1">
    <location>
        <begin position="74"/>
        <end position="84"/>
    </location>
</feature>
<reference evidence="2 3" key="1">
    <citation type="submission" date="2018-06" db="EMBL/GenBank/DDBJ databases">
        <title>Extensive metabolic versatility and redundancy in microbially diverse, dynamic hydrothermal sediments.</title>
        <authorList>
            <person name="Dombrowski N."/>
            <person name="Teske A."/>
            <person name="Baker B.J."/>
        </authorList>
    </citation>
    <scope>NUCLEOTIDE SEQUENCE [LARGE SCALE GENOMIC DNA]</scope>
    <source>
        <strain evidence="2">B35_G9</strain>
    </source>
</reference>
<organism evidence="2 3">
    <name type="scientific">candidate division TA06 bacterium</name>
    <dbReference type="NCBI Taxonomy" id="2250710"/>
    <lineage>
        <taxon>Bacteria</taxon>
        <taxon>Bacteria division TA06</taxon>
    </lineage>
</organism>